<dbReference type="SUPFAM" id="SSF48452">
    <property type="entry name" value="TPR-like"/>
    <property type="match status" value="1"/>
</dbReference>
<dbReference type="Pfam" id="PF14559">
    <property type="entry name" value="TPR_19"/>
    <property type="match status" value="1"/>
</dbReference>
<feature type="repeat" description="TPR" evidence="1">
    <location>
        <begin position="647"/>
        <end position="680"/>
    </location>
</feature>
<organism evidence="3 4">
    <name type="scientific">Symbiodinium necroappetens</name>
    <dbReference type="NCBI Taxonomy" id="1628268"/>
    <lineage>
        <taxon>Eukaryota</taxon>
        <taxon>Sar</taxon>
        <taxon>Alveolata</taxon>
        <taxon>Dinophyceae</taxon>
        <taxon>Suessiales</taxon>
        <taxon>Symbiodiniaceae</taxon>
        <taxon>Symbiodinium</taxon>
    </lineage>
</organism>
<keyword evidence="2" id="KW-1133">Transmembrane helix</keyword>
<feature type="transmembrane region" description="Helical" evidence="2">
    <location>
        <begin position="370"/>
        <end position="388"/>
    </location>
</feature>
<keyword evidence="2" id="KW-0812">Transmembrane</keyword>
<dbReference type="EMBL" id="CAJNJA010058608">
    <property type="protein sequence ID" value="CAE7865049.1"/>
    <property type="molecule type" value="Genomic_DNA"/>
</dbReference>
<dbReference type="Proteomes" id="UP000601435">
    <property type="component" value="Unassembled WGS sequence"/>
</dbReference>
<dbReference type="AlphaFoldDB" id="A0A813AGL4"/>
<dbReference type="SUPFAM" id="SSF47473">
    <property type="entry name" value="EF-hand"/>
    <property type="match status" value="1"/>
</dbReference>
<comment type="caution">
    <text evidence="3">The sequence shown here is derived from an EMBL/GenBank/DDBJ whole genome shotgun (WGS) entry which is preliminary data.</text>
</comment>
<feature type="transmembrane region" description="Helical" evidence="2">
    <location>
        <begin position="395"/>
        <end position="418"/>
    </location>
</feature>
<feature type="transmembrane region" description="Helical" evidence="2">
    <location>
        <begin position="543"/>
        <end position="568"/>
    </location>
</feature>
<feature type="non-terminal residue" evidence="3">
    <location>
        <position position="1"/>
    </location>
</feature>
<dbReference type="PROSITE" id="PS50005">
    <property type="entry name" value="TPR"/>
    <property type="match status" value="1"/>
</dbReference>
<accession>A0A813AGL4</accession>
<dbReference type="SMART" id="SM00028">
    <property type="entry name" value="TPR"/>
    <property type="match status" value="2"/>
</dbReference>
<evidence type="ECO:0000256" key="1">
    <source>
        <dbReference type="PROSITE-ProRule" id="PRU00339"/>
    </source>
</evidence>
<reference evidence="3" key="1">
    <citation type="submission" date="2021-02" db="EMBL/GenBank/DDBJ databases">
        <authorList>
            <person name="Dougan E. K."/>
            <person name="Rhodes N."/>
            <person name="Thang M."/>
            <person name="Chan C."/>
        </authorList>
    </citation>
    <scope>NUCLEOTIDE SEQUENCE</scope>
</reference>
<protein>
    <submittedName>
        <fullName evidence="3">Calmodulin protein</fullName>
    </submittedName>
</protein>
<dbReference type="Gene3D" id="1.10.238.10">
    <property type="entry name" value="EF-hand"/>
    <property type="match status" value="1"/>
</dbReference>
<gene>
    <name evidence="3" type="primary">Calmodulin</name>
    <name evidence="3" type="ORF">SNEC2469_LOCUS27642</name>
</gene>
<feature type="transmembrane region" description="Helical" evidence="2">
    <location>
        <begin position="438"/>
        <end position="459"/>
    </location>
</feature>
<dbReference type="InterPro" id="IPR011990">
    <property type="entry name" value="TPR-like_helical_dom_sf"/>
</dbReference>
<proteinExistence type="predicted"/>
<dbReference type="PANTHER" id="PTHR44809:SF1">
    <property type="entry name" value="PROTEIN O-MANNOSYL-TRANSFERASE TMTC1"/>
    <property type="match status" value="1"/>
</dbReference>
<keyword evidence="1" id="KW-0802">TPR repeat</keyword>
<sequence length="767" mass="84973">FVKLVRKCRDFERGASVAAFNAADTRNAGLLDDHAAALALQQLGFEGVKLPENSRVSMDLNDFLLLVARLEKERLRCLRTYFNFSPTELGNLRMEFDRVAKDGSSELKRHELPRLVEVLFPVYAHSPEFRPILVRLLKEVKLDERQAVKYMDFLQLIRTIRDETEKHQCLVYAETIRRLEFSFREASEFLSVFLSASEEAQRKLSSEDLVTLFQQCFDISERECHQLHECFLLSAKPVPSKSRSAAPTQSCSFTLKRPEESQSFTPTMGFQGPKSSEETGVDFLDFLEIMRRVIEAGLGGALLHKGSFRALREDFGALILMNQRCLYLETSRLGGIESSLPAMSAFLPECAALVAAHPMRAEVVCWSSCHGYLLASIFCLLCLRFYIWGLRYSGALLFGLAVCSKASAVTFPCALFAWELLFDEDPMVLAAARAAANLWPYVPQAVGAAVMAVVAASGAHADARPLNSLETVLRASYAPCFYLWKTFAPPWTWTTPRYDLPEKLELADFQFASALAFLAATLVFIACFAALEALGARSWSCRALCLAWATYLALLLPSLGFVSTHIWALAADRYVYLPTLCILMPCTAAVLQSLCEGRAWKCRALPVALGIVYLLSCAWRANEVACHWASGSSSLFEAILHEQPNQFNTLKDFGTLELKRGKLQKAKALLSHALRIRPDHSGLLLNIATLLHQSKETAEAEAMYRRACASAKAAVERCQGCQPAATELAKAHANYGGLLLQSGRHVDAAKLLEAGQPWDGAVDSADG</sequence>
<dbReference type="InterPro" id="IPR011992">
    <property type="entry name" value="EF-hand-dom_pair"/>
</dbReference>
<name>A0A813AGL4_9DINO</name>
<evidence type="ECO:0000313" key="4">
    <source>
        <dbReference type="Proteomes" id="UP000601435"/>
    </source>
</evidence>
<keyword evidence="4" id="KW-1185">Reference proteome</keyword>
<dbReference type="PANTHER" id="PTHR44809">
    <property type="match status" value="1"/>
</dbReference>
<dbReference type="Gene3D" id="1.25.40.10">
    <property type="entry name" value="Tetratricopeptide repeat domain"/>
    <property type="match status" value="1"/>
</dbReference>
<dbReference type="OrthoDB" id="195091at2759"/>
<dbReference type="InterPro" id="IPR019734">
    <property type="entry name" value="TPR_rpt"/>
</dbReference>
<dbReference type="InterPro" id="IPR052943">
    <property type="entry name" value="TMTC_O-mannosyl-trnsfr"/>
</dbReference>
<keyword evidence="2" id="KW-0472">Membrane</keyword>
<evidence type="ECO:0000256" key="2">
    <source>
        <dbReference type="SAM" id="Phobius"/>
    </source>
</evidence>
<feature type="transmembrane region" description="Helical" evidence="2">
    <location>
        <begin position="511"/>
        <end position="531"/>
    </location>
</feature>
<feature type="transmembrane region" description="Helical" evidence="2">
    <location>
        <begin position="574"/>
        <end position="591"/>
    </location>
</feature>
<evidence type="ECO:0000313" key="3">
    <source>
        <dbReference type="EMBL" id="CAE7865049.1"/>
    </source>
</evidence>
<feature type="transmembrane region" description="Helical" evidence="2">
    <location>
        <begin position="471"/>
        <end position="491"/>
    </location>
</feature>